<dbReference type="Proteomes" id="UP000699042">
    <property type="component" value="Unassembled WGS sequence"/>
</dbReference>
<gene>
    <name evidence="2" type="ORF">JMJ77_014223</name>
</gene>
<protein>
    <submittedName>
        <fullName evidence="2">Uncharacterized protein</fullName>
    </submittedName>
</protein>
<name>A0A9P7R698_9PEZI</name>
<evidence type="ECO:0000313" key="2">
    <source>
        <dbReference type="EMBL" id="KAG7048586.1"/>
    </source>
</evidence>
<feature type="region of interest" description="Disordered" evidence="1">
    <location>
        <begin position="55"/>
        <end position="81"/>
    </location>
</feature>
<reference evidence="2" key="1">
    <citation type="submission" date="2021-05" db="EMBL/GenBank/DDBJ databases">
        <title>Comparative genomics of three Colletotrichum scovillei strains and genetic complementation revealed genes involved fungal growth and virulence on chili pepper.</title>
        <authorList>
            <person name="Hsieh D.-K."/>
            <person name="Chuang S.-C."/>
            <person name="Chen C.-Y."/>
            <person name="Chao Y.-T."/>
            <person name="Lu M.-Y.J."/>
            <person name="Lee M.-H."/>
            <person name="Shih M.-C."/>
        </authorList>
    </citation>
    <scope>NUCLEOTIDE SEQUENCE</scope>
    <source>
        <strain evidence="2">Coll-153</strain>
    </source>
</reference>
<sequence>MDPLPGPPTNLEPMIPHYTVRRCVLRTYTYWDDPNRGTPTPYGPYTLYYNEIPVSSSTGPPQGRVRSGLPSPWTHQSSKPWKQYAHGREAVTARARATCPWTQLPTSTPPTLPARRVPIHTCTYEYTHEPE</sequence>
<evidence type="ECO:0000256" key="1">
    <source>
        <dbReference type="SAM" id="MobiDB-lite"/>
    </source>
</evidence>
<evidence type="ECO:0000313" key="3">
    <source>
        <dbReference type="Proteomes" id="UP000699042"/>
    </source>
</evidence>
<dbReference type="EMBL" id="JAESDN010000006">
    <property type="protein sequence ID" value="KAG7048586.1"/>
    <property type="molecule type" value="Genomic_DNA"/>
</dbReference>
<comment type="caution">
    <text evidence="2">The sequence shown here is derived from an EMBL/GenBank/DDBJ whole genome shotgun (WGS) entry which is preliminary data.</text>
</comment>
<dbReference type="AlphaFoldDB" id="A0A9P7R698"/>
<proteinExistence type="predicted"/>
<accession>A0A9P7R698</accession>
<organism evidence="2 3">
    <name type="scientific">Colletotrichum scovillei</name>
    <dbReference type="NCBI Taxonomy" id="1209932"/>
    <lineage>
        <taxon>Eukaryota</taxon>
        <taxon>Fungi</taxon>
        <taxon>Dikarya</taxon>
        <taxon>Ascomycota</taxon>
        <taxon>Pezizomycotina</taxon>
        <taxon>Sordariomycetes</taxon>
        <taxon>Hypocreomycetidae</taxon>
        <taxon>Glomerellales</taxon>
        <taxon>Glomerellaceae</taxon>
        <taxon>Colletotrichum</taxon>
        <taxon>Colletotrichum acutatum species complex</taxon>
    </lineage>
</organism>
<keyword evidence="3" id="KW-1185">Reference proteome</keyword>